<organism evidence="13">
    <name type="scientific">candidate division CPR3 bacterium</name>
    <dbReference type="NCBI Taxonomy" id="2268181"/>
    <lineage>
        <taxon>Bacteria</taxon>
        <taxon>Bacteria division CPR3</taxon>
    </lineage>
</organism>
<dbReference type="InterPro" id="IPR022634">
    <property type="entry name" value="DNA_polIII_beta_N"/>
</dbReference>
<dbReference type="Pfam" id="PF02767">
    <property type="entry name" value="DNA_pol3_beta_2"/>
    <property type="match status" value="1"/>
</dbReference>
<evidence type="ECO:0000259" key="10">
    <source>
        <dbReference type="Pfam" id="PF00712"/>
    </source>
</evidence>
<evidence type="ECO:0000256" key="5">
    <source>
        <dbReference type="ARBA" id="ARBA00022695"/>
    </source>
</evidence>
<keyword evidence="7 9" id="KW-0239">DNA-directed DNA polymerase</keyword>
<dbReference type="Pfam" id="PF00712">
    <property type="entry name" value="DNA_pol3_beta"/>
    <property type="match status" value="1"/>
</dbReference>
<evidence type="ECO:0000256" key="6">
    <source>
        <dbReference type="ARBA" id="ARBA00022705"/>
    </source>
</evidence>
<keyword evidence="6 9" id="KW-0235">DNA replication</keyword>
<dbReference type="SUPFAM" id="SSF55979">
    <property type="entry name" value="DNA clamp"/>
    <property type="match status" value="3"/>
</dbReference>
<dbReference type="GO" id="GO:0003887">
    <property type="term" value="F:DNA-directed DNA polymerase activity"/>
    <property type="evidence" value="ECO:0007669"/>
    <property type="project" value="UniProtKB-UniRule"/>
</dbReference>
<evidence type="ECO:0000256" key="3">
    <source>
        <dbReference type="ARBA" id="ARBA00022490"/>
    </source>
</evidence>
<comment type="function">
    <text evidence="9">Confers DNA tethering and processivity to DNA polymerases and other proteins. Acts as a clamp, forming a ring around DNA (a reaction catalyzed by the clamp-loading complex) which diffuses in an ATP-independent manner freely and bidirectionally along dsDNA. Initially characterized for its ability to contact the catalytic subunit of DNA polymerase III (Pol III), a complex, multichain enzyme responsible for most of the replicative synthesis in bacteria; Pol III exhibits 3'-5' exonuclease proofreading activity. The beta chain is required for initiation of replication as well as for processivity of DNA replication.</text>
</comment>
<dbReference type="InterPro" id="IPR022637">
    <property type="entry name" value="DNA_polIII_beta_cen"/>
</dbReference>
<evidence type="ECO:0000313" key="13">
    <source>
        <dbReference type="EMBL" id="HHR92110.1"/>
    </source>
</evidence>
<dbReference type="GO" id="GO:0006271">
    <property type="term" value="P:DNA strand elongation involved in DNA replication"/>
    <property type="evidence" value="ECO:0007669"/>
    <property type="project" value="TreeGrafter"/>
</dbReference>
<accession>A0A7C5UUM9</accession>
<dbReference type="PIRSF" id="PIRSF000804">
    <property type="entry name" value="DNA_pol_III_b"/>
    <property type="match status" value="1"/>
</dbReference>
<sequence>MKERMEVKVAQEVLQKAVAQVSKIVMAKPSYPILSNILVNVTSEGIMTLTTTDLDITISVSCGVDAKQNGRFTVPAKTFSDFVGFLPKLEVVLKQEKDKVRVLCGKHEALFPVIPPEEFPEIPQVGEEEEPLVTVKASVIKPVLDKVIFSCSHDISRPIFATVYFEPVDDTLYLVGVDGFRLSRVIMKADIKEGTNSFMIPYDALEEVSRFIEEDDELKIFQVKKGHHIVLKYSTVTIASREVEGVYPDYKSVLPKEEKTKIILSTEEFLNGVKVAKLFTADNVANRVELVFENGNLVIRSEGSEIGENKTEIEVESFEGENFSAAFNGSFLTDVLSRISTDKVVFATFAPSSDEKLRGGIFKELNNENFLHIVMPLASK</sequence>
<keyword evidence="3 9" id="KW-0963">Cytoplasm</keyword>
<keyword evidence="4 9" id="KW-0808">Transferase</keyword>
<dbReference type="SMART" id="SM00480">
    <property type="entry name" value="POL3Bc"/>
    <property type="match status" value="1"/>
</dbReference>
<proteinExistence type="inferred from homology"/>
<evidence type="ECO:0000256" key="8">
    <source>
        <dbReference type="ARBA" id="ARBA00023125"/>
    </source>
</evidence>
<evidence type="ECO:0000256" key="4">
    <source>
        <dbReference type="ARBA" id="ARBA00022679"/>
    </source>
</evidence>
<feature type="domain" description="DNA polymerase III beta sliding clamp C-terminal" evidence="12">
    <location>
        <begin position="251"/>
        <end position="376"/>
    </location>
</feature>
<evidence type="ECO:0000256" key="9">
    <source>
        <dbReference type="PIRNR" id="PIRNR000804"/>
    </source>
</evidence>
<evidence type="ECO:0000259" key="12">
    <source>
        <dbReference type="Pfam" id="PF02768"/>
    </source>
</evidence>
<evidence type="ECO:0000256" key="1">
    <source>
        <dbReference type="ARBA" id="ARBA00004496"/>
    </source>
</evidence>
<name>A0A7C5UUM9_UNCC3</name>
<feature type="domain" description="DNA polymerase III beta sliding clamp N-terminal" evidence="10">
    <location>
        <begin position="5"/>
        <end position="123"/>
    </location>
</feature>
<dbReference type="Gene3D" id="3.70.10.10">
    <property type="match status" value="1"/>
</dbReference>
<dbReference type="PANTHER" id="PTHR30478">
    <property type="entry name" value="DNA POLYMERASE III SUBUNIT BETA"/>
    <property type="match status" value="1"/>
</dbReference>
<comment type="subunit">
    <text evidence="9">Forms a ring-shaped head-to-tail homodimer around DNA.</text>
</comment>
<dbReference type="PANTHER" id="PTHR30478:SF0">
    <property type="entry name" value="BETA SLIDING CLAMP"/>
    <property type="match status" value="1"/>
</dbReference>
<dbReference type="NCBIfam" id="TIGR00663">
    <property type="entry name" value="dnan"/>
    <property type="match status" value="1"/>
</dbReference>
<reference evidence="13" key="1">
    <citation type="journal article" date="2020" name="mSystems">
        <title>Genome- and Community-Level Interaction Insights into Carbon Utilization and Element Cycling Functions of Hydrothermarchaeota in Hydrothermal Sediment.</title>
        <authorList>
            <person name="Zhou Z."/>
            <person name="Liu Y."/>
            <person name="Xu W."/>
            <person name="Pan J."/>
            <person name="Luo Z.H."/>
            <person name="Li M."/>
        </authorList>
    </citation>
    <scope>NUCLEOTIDE SEQUENCE [LARGE SCALE GENOMIC DNA]</scope>
    <source>
        <strain evidence="13">SpSt-1042</strain>
    </source>
</reference>
<evidence type="ECO:0000256" key="2">
    <source>
        <dbReference type="ARBA" id="ARBA00010752"/>
    </source>
</evidence>
<dbReference type="CDD" id="cd00140">
    <property type="entry name" value="beta_clamp"/>
    <property type="match status" value="1"/>
</dbReference>
<keyword evidence="8" id="KW-0238">DNA-binding</keyword>
<dbReference type="GO" id="GO:0003677">
    <property type="term" value="F:DNA binding"/>
    <property type="evidence" value="ECO:0007669"/>
    <property type="project" value="UniProtKB-UniRule"/>
</dbReference>
<comment type="caution">
    <text evidence="13">The sequence shown here is derived from an EMBL/GenBank/DDBJ whole genome shotgun (WGS) entry which is preliminary data.</text>
</comment>
<dbReference type="InterPro" id="IPR046938">
    <property type="entry name" value="DNA_clamp_sf"/>
</dbReference>
<dbReference type="GO" id="GO:0005737">
    <property type="term" value="C:cytoplasm"/>
    <property type="evidence" value="ECO:0007669"/>
    <property type="project" value="UniProtKB-SubCell"/>
</dbReference>
<comment type="similarity">
    <text evidence="2 9">Belongs to the beta sliding clamp family.</text>
</comment>
<dbReference type="GO" id="GO:0009360">
    <property type="term" value="C:DNA polymerase III complex"/>
    <property type="evidence" value="ECO:0007669"/>
    <property type="project" value="InterPro"/>
</dbReference>
<dbReference type="Gene3D" id="3.10.150.10">
    <property type="entry name" value="DNA Polymerase III, subunit A, domain 2"/>
    <property type="match status" value="1"/>
</dbReference>
<dbReference type="InterPro" id="IPR001001">
    <property type="entry name" value="DNA_polIII_beta"/>
</dbReference>
<gene>
    <name evidence="13" type="primary">dnaN</name>
    <name evidence="13" type="ORF">ENL96_01165</name>
</gene>
<comment type="subcellular location">
    <subcellularLocation>
        <location evidence="1 9">Cytoplasm</location>
    </subcellularLocation>
</comment>
<feature type="domain" description="DNA polymerase III beta sliding clamp central" evidence="11">
    <location>
        <begin position="135"/>
        <end position="249"/>
    </location>
</feature>
<evidence type="ECO:0000259" key="11">
    <source>
        <dbReference type="Pfam" id="PF02767"/>
    </source>
</evidence>
<keyword evidence="5 9" id="KW-0548">Nucleotidyltransferase</keyword>
<dbReference type="InterPro" id="IPR022635">
    <property type="entry name" value="DNA_polIII_beta_C"/>
</dbReference>
<evidence type="ECO:0000256" key="7">
    <source>
        <dbReference type="ARBA" id="ARBA00022932"/>
    </source>
</evidence>
<dbReference type="GO" id="GO:0008408">
    <property type="term" value="F:3'-5' exonuclease activity"/>
    <property type="evidence" value="ECO:0007669"/>
    <property type="project" value="InterPro"/>
</dbReference>
<protein>
    <recommendedName>
        <fullName evidence="9">Beta sliding clamp</fullName>
    </recommendedName>
</protein>
<dbReference type="AlphaFoldDB" id="A0A7C5UUM9"/>
<dbReference type="EMBL" id="DRVY01000036">
    <property type="protein sequence ID" value="HHR92110.1"/>
    <property type="molecule type" value="Genomic_DNA"/>
</dbReference>
<dbReference type="Pfam" id="PF02768">
    <property type="entry name" value="DNA_pol3_beta_3"/>
    <property type="match status" value="1"/>
</dbReference>